<name>A0A1F5EN91_9BACT</name>
<organism evidence="1 2">
    <name type="scientific">Candidatus Campbellbacteria bacterium RIFCSPHIGHO2_12_FULL_35_10</name>
    <dbReference type="NCBI Taxonomy" id="1797578"/>
    <lineage>
        <taxon>Bacteria</taxon>
        <taxon>Candidatus Campbelliibacteriota</taxon>
    </lineage>
</organism>
<sequence length="263" mass="30999">MSKYRSAELIQKKRKDFWVRISLFLVAFVLTALCFSELSKFHFVNIKKINIEGNKIIETSVISDIASKHLDGNFLWFLFSKRNAFLYKKNEIIKDSLNTHPRIKNINLNLKNFSVLNIKIEEREPFAFWCEKEEGDSLVENCFVVDKDGFIFDKSRGEELFKYYSESDNKKIGLSVFDSEKFRDINSFINFIKGLNVFPYKFVSYNNGSYEIYFENGRKIIFGKDQTSAELINNFQSVLNMEGFDLTQIDYVDLRFGNKVFYK</sequence>
<accession>A0A1F5EN91</accession>
<dbReference type="Proteomes" id="UP000185891">
    <property type="component" value="Unassembled WGS sequence"/>
</dbReference>
<proteinExistence type="predicted"/>
<evidence type="ECO:0000313" key="2">
    <source>
        <dbReference type="Proteomes" id="UP000185891"/>
    </source>
</evidence>
<dbReference type="AlphaFoldDB" id="A0A1F5EN91"/>
<evidence type="ECO:0000313" key="1">
    <source>
        <dbReference type="EMBL" id="OGD68696.1"/>
    </source>
</evidence>
<dbReference type="EMBL" id="MFAA01000026">
    <property type="protein sequence ID" value="OGD68696.1"/>
    <property type="molecule type" value="Genomic_DNA"/>
</dbReference>
<protein>
    <recommendedName>
        <fullName evidence="3">POTRA domain-containing protein</fullName>
    </recommendedName>
</protein>
<evidence type="ECO:0008006" key="3">
    <source>
        <dbReference type="Google" id="ProtNLM"/>
    </source>
</evidence>
<reference evidence="1 2" key="1">
    <citation type="journal article" date="2016" name="Nat. Commun.">
        <title>Thousands of microbial genomes shed light on interconnected biogeochemical processes in an aquifer system.</title>
        <authorList>
            <person name="Anantharaman K."/>
            <person name="Brown C.T."/>
            <person name="Hug L.A."/>
            <person name="Sharon I."/>
            <person name="Castelle C.J."/>
            <person name="Probst A.J."/>
            <person name="Thomas B.C."/>
            <person name="Singh A."/>
            <person name="Wilkins M.J."/>
            <person name="Karaoz U."/>
            <person name="Brodie E.L."/>
            <person name="Williams K.H."/>
            <person name="Hubbard S.S."/>
            <person name="Banfield J.F."/>
        </authorList>
    </citation>
    <scope>NUCLEOTIDE SEQUENCE [LARGE SCALE GENOMIC DNA]</scope>
</reference>
<gene>
    <name evidence="1" type="ORF">A3E89_01785</name>
</gene>
<comment type="caution">
    <text evidence="1">The sequence shown here is derived from an EMBL/GenBank/DDBJ whole genome shotgun (WGS) entry which is preliminary data.</text>
</comment>